<dbReference type="Proteomes" id="UP000288227">
    <property type="component" value="Unassembled WGS sequence"/>
</dbReference>
<evidence type="ECO:0000256" key="2">
    <source>
        <dbReference type="ARBA" id="ARBA00022692"/>
    </source>
</evidence>
<evidence type="ECO:0000256" key="3">
    <source>
        <dbReference type="ARBA" id="ARBA00022989"/>
    </source>
</evidence>
<dbReference type="EMBL" id="BHXQ01000001">
    <property type="protein sequence ID" value="GCC50662.1"/>
    <property type="molecule type" value="Genomic_DNA"/>
</dbReference>
<dbReference type="InterPro" id="IPR007452">
    <property type="entry name" value="TamB_C"/>
</dbReference>
<dbReference type="GO" id="GO:0009306">
    <property type="term" value="P:protein secretion"/>
    <property type="evidence" value="ECO:0007669"/>
    <property type="project" value="InterPro"/>
</dbReference>
<keyword evidence="9" id="KW-1185">Reference proteome</keyword>
<feature type="compositionally biased region" description="Basic and acidic residues" evidence="5">
    <location>
        <begin position="1509"/>
        <end position="1520"/>
    </location>
</feature>
<evidence type="ECO:0000256" key="1">
    <source>
        <dbReference type="ARBA" id="ARBA00004167"/>
    </source>
</evidence>
<dbReference type="OrthoDB" id="9811276at2"/>
<evidence type="ECO:0000256" key="5">
    <source>
        <dbReference type="SAM" id="MobiDB-lite"/>
    </source>
</evidence>
<feature type="transmembrane region" description="Helical" evidence="6">
    <location>
        <begin position="12"/>
        <end position="32"/>
    </location>
</feature>
<gene>
    <name evidence="8" type="ORF">SanaruYs_08800</name>
</gene>
<evidence type="ECO:0000313" key="8">
    <source>
        <dbReference type="EMBL" id="GCC50662.1"/>
    </source>
</evidence>
<keyword evidence="3 6" id="KW-1133">Transmembrane helix</keyword>
<comment type="caution">
    <text evidence="8">The sequence shown here is derived from an EMBL/GenBank/DDBJ whole genome shotgun (WGS) entry which is preliminary data.</text>
</comment>
<name>A0A401U717_9BACT</name>
<comment type="subcellular location">
    <subcellularLocation>
        <location evidence="1">Membrane</location>
        <topology evidence="1">Single-pass membrane protein</topology>
    </subcellularLocation>
</comment>
<evidence type="ECO:0000313" key="9">
    <source>
        <dbReference type="Proteomes" id="UP000288227"/>
    </source>
</evidence>
<reference evidence="8 9" key="1">
    <citation type="submission" date="2018-11" db="EMBL/GenBank/DDBJ databases">
        <title>Chryseotalea sanarue gen. nov., sp., nov., a member of the family Cytophagaceae, isolated from a brackish lake in Hamamatsu Japan.</title>
        <authorList>
            <person name="Maejima Y."/>
            <person name="Iino T."/>
            <person name="Muraguchi Y."/>
            <person name="Fukuda K."/>
            <person name="Ohkuma M."/>
            <person name="Moriuchi R."/>
            <person name="Dohra H."/>
            <person name="Kimbara K."/>
            <person name="Shintani M."/>
        </authorList>
    </citation>
    <scope>NUCLEOTIDE SEQUENCE [LARGE SCALE GENOMIC DNA]</scope>
    <source>
        <strain evidence="8 9">Ys</strain>
    </source>
</reference>
<organism evidence="8 9">
    <name type="scientific">Chryseotalea sanaruensis</name>
    <dbReference type="NCBI Taxonomy" id="2482724"/>
    <lineage>
        <taxon>Bacteria</taxon>
        <taxon>Pseudomonadati</taxon>
        <taxon>Bacteroidota</taxon>
        <taxon>Cytophagia</taxon>
        <taxon>Cytophagales</taxon>
        <taxon>Chryseotaleaceae</taxon>
        <taxon>Chryseotalea</taxon>
    </lineage>
</organism>
<protein>
    <recommendedName>
        <fullName evidence="7">Translocation and assembly module TamB C-terminal domain-containing protein</fullName>
    </recommendedName>
</protein>
<sequence length="1520" mass="170915">MNAQIIKNRLRKVFAYSVTGLIFLILSSFLLLQAPPVQQKLIDRYLGELQEVTGFPTTIKSFKMLWFDRLELENLLIEDTEQNKMIAVERLRINFKLFEMLRGKYVNIDGIVVDKADVFLNNIQETDSTDDLNINIFIDRINKKYGGKGNGGASPVINVGEAILQNSSFRYNDGATDTLSGFDYHHFTIDITDVSLDKFMIVGDTIEFDVASIVAKDRQTQLRVNSFSTFFRISQKAMEFYNLKADIGKSYIADTIVFLYESQRDLNRFNDAVKIQAHLEKIKLHPQDLELFAKGASKLDLPLEVSGNFNGKVKKFVLSDMLLQTGNSELRGELSMDGLPYIDETFIEIDLENSNLRFEDLSFALNNEVIEKLSPLGATNLNGQFLGYVSDFVANASIQTRLGNIKSDINLKINETNNERSTYSGNLSLINFDLGTYLNDTLNFQKISLAGKIKGSGLTMSTADFLLNANVSSIGIRNYNYQNIYTDARFAKEFFSGKIGIDDAHAKINLVGSLDLRKGINEIKMQGKIDTLDFHKILLSKEVLSLSTEINIDTKGFELDSLIGSAVFENAEIHYKERSLALQSVDIFAARQKELHELSVRTDLISASAKGNFNFSDLFIDLQGLVTELNLNIKNDSLRIAEYYKSERRSLKDYAVSLDVLIKDATPVATLLGINFSLSPNVNIEGSFTKGITTIFNAYSKIPKLQYDNFIFENTNIDINTSKLKDSTAVLAMAFIQSDKQSLEGIATKDLITEVIWNKNHIDFSLDLDQEKLNNNVRLRGTVDFSDSTYIHLKNSTFQLLDKTWKVNEETLVSQKGSDWHLEQVGFFHDEQRINLQGMISNKKDEPLFVSLRNIDLNGFESIISEKLSGLVNADLTFRDLYNEPTLENKVDVRDLTVNDFLVGDIIGNNQWNSEENKFLVDFMVNRMGIEAINLKGYYDPTNKVSPLNVLAVLNQANLKLAEPILRGIFSQIDGTLTGEFAIRGTVNKPLIRGSGKVANGQIMIDYLKTLYNFTGIIGLTPTSIYFENIQMKDAFNNKGKLEGVIAHRNFNNMRLNIFGSFANFMVLNTTIKDNELFYGQAFATGEVNFFGPVANLKISATAKTDRNSKIYIPLSSSGSVEKKEFISFVNFNDTTRANTDIDNRKKLTGVSIDLNLDITEDAYCEIIFDIKAGDIIRGRGNGDIRLQLDTKGEFSMFGGIVFEEGGYNFTLYNLINKEFDIQKGSRITWSGDPYQGQMSIKAAYNQLASIAPIIIDAENQNDPVLKRKYPLQVLLSLEGAMLSPQINFDIIARDLPQTVTLTNGISKRLAFEFAAFKTKLDEQELKKQVFSLIILRRLSPLNETISTTGSVTNSVSELLSNQLSYWMSQVDENLEIDVDLGALDAEAFNTFQLRLSYTFLNGRLRVTRDGTFTNQNTATAGVNNNSTASLVGDWTVDYLLTADGKFKMRMYNRTNANALLNALNNQNAITTGVSIQHTQSFNTLSDLWRSARERREENTEDLEVNEEAILKEEDGGTEE</sequence>
<evidence type="ECO:0000259" key="7">
    <source>
        <dbReference type="Pfam" id="PF04357"/>
    </source>
</evidence>
<accession>A0A401U717</accession>
<keyword evidence="4 6" id="KW-0472">Membrane</keyword>
<feature type="region of interest" description="Disordered" evidence="5">
    <location>
        <begin position="1494"/>
        <end position="1520"/>
    </location>
</feature>
<dbReference type="GO" id="GO:0005886">
    <property type="term" value="C:plasma membrane"/>
    <property type="evidence" value="ECO:0007669"/>
    <property type="project" value="InterPro"/>
</dbReference>
<evidence type="ECO:0000256" key="6">
    <source>
        <dbReference type="SAM" id="Phobius"/>
    </source>
</evidence>
<keyword evidence="2 6" id="KW-0812">Transmembrane</keyword>
<feature type="domain" description="Translocation and assembly module TamB C-terminal" evidence="7">
    <location>
        <begin position="1031"/>
        <end position="1465"/>
    </location>
</feature>
<proteinExistence type="predicted"/>
<evidence type="ECO:0000256" key="4">
    <source>
        <dbReference type="ARBA" id="ARBA00023136"/>
    </source>
</evidence>
<dbReference type="Pfam" id="PF04357">
    <property type="entry name" value="TamB"/>
    <property type="match status" value="1"/>
</dbReference>
<dbReference type="RefSeq" id="WP_127121277.1">
    <property type="nucleotide sequence ID" value="NZ_BHXQ01000001.1"/>
</dbReference>